<evidence type="ECO:0000256" key="4">
    <source>
        <dbReference type="ARBA" id="ARBA00023180"/>
    </source>
</evidence>
<keyword evidence="2 5" id="KW-0732">Signal</keyword>
<evidence type="ECO:0000256" key="1">
    <source>
        <dbReference type="ARBA" id="ARBA00008668"/>
    </source>
</evidence>
<dbReference type="InterPro" id="IPR036514">
    <property type="entry name" value="SGNH_hydro_sf"/>
</dbReference>
<sequence>MAPGPVSMALFHPRLPTTILVVLLVAAGAAGHTATGDCRRLVRYSRVFCFGNSLTDTGNAAIFPLTAGGSFTRPPYGETHFGHPSGRASDGRLVIDFLGTELKLPQPTPYLAGSTAAEFLNGTNFAVGSATALDPEFLASKGIASLVPISLSNQTTWFQDVVQLLNSSGGYVEWLPDLPCIHTCIHRGIVTLERAGRDEITASSVFFIGEIGFNDYQYALVNHSVDVAASLLPHIVDAIHSALTTMVAAGARAVVVTGMLPIGCEPLLLAAFPDNPPGGYDPESGCITRLNELAQRHNRALRRMLGELRRAHPGRSVLYADAYRPIVNAVASPARYGFGDKPLAACCGSGGDPYNVDVTVFCGTPGSTACADPSKFVSWDGIHFTEAANRLVARAMLRGLLNRVGGPAIAVDAASCGSPSARVATHGSAKELATRSDSVRTEKTQMAPLPLLLVLFALLDNAASGANNVVDDGDRRSQTRFARVFSFGDSLTDTGNALHILGDRATISRPPYGETFFGHPSGRASDGRIMIDFIAEALGVPQPTRYLDGKTAEDFRRGVNFAVGGGTALDPAFFQARGLKLFVPVSLKNQTSWFQNVLHSLGSVQDQRIIMAASLFVVGEIGANDYLIGLTGNRTLSELETFLPQILSAINSAVTDVIVAGARTVLVPGMIPMGCEPQLLAQYNGSIDAGGYDPETGCITWLNDLAVLHNRELRRMLRDLRRAHPAASIVYADLYRAITELVVSPDRYGFISERPPVACCGDGMAASCGAAGMTVCGDPSEYVSWDGVHFTEAANRRIACAVLERARVVTDARRRRIGCD</sequence>
<name>A0A835EYX3_9POAL</name>
<dbReference type="Pfam" id="PF00657">
    <property type="entry name" value="Lipase_GDSL"/>
    <property type="match status" value="2"/>
</dbReference>
<reference evidence="6" key="1">
    <citation type="submission" date="2020-07" db="EMBL/GenBank/DDBJ databases">
        <title>Genome sequence and genetic diversity analysis of an under-domesticated orphan crop, white fonio (Digitaria exilis).</title>
        <authorList>
            <person name="Bennetzen J.L."/>
            <person name="Chen S."/>
            <person name="Ma X."/>
            <person name="Wang X."/>
            <person name="Yssel A.E.J."/>
            <person name="Chaluvadi S.R."/>
            <person name="Johnson M."/>
            <person name="Gangashetty P."/>
            <person name="Hamidou F."/>
            <person name="Sanogo M.D."/>
            <person name="Zwaenepoel A."/>
            <person name="Wallace J."/>
            <person name="Van De Peer Y."/>
            <person name="Van Deynze A."/>
        </authorList>
    </citation>
    <scope>NUCLEOTIDE SEQUENCE</scope>
    <source>
        <tissue evidence="6">Leaves</tissue>
    </source>
</reference>
<dbReference type="Gene3D" id="3.40.50.1110">
    <property type="entry name" value="SGNH hydrolase"/>
    <property type="match status" value="2"/>
</dbReference>
<evidence type="ECO:0000313" key="7">
    <source>
        <dbReference type="Proteomes" id="UP000636709"/>
    </source>
</evidence>
<keyword evidence="7" id="KW-1185">Reference proteome</keyword>
<keyword evidence="3" id="KW-0378">Hydrolase</keyword>
<dbReference type="PANTHER" id="PTHR22835">
    <property type="entry name" value="ZINC FINGER FYVE DOMAIN CONTAINING PROTEIN"/>
    <property type="match status" value="1"/>
</dbReference>
<protein>
    <recommendedName>
        <fullName evidence="8">GDSL esterase/lipase</fullName>
    </recommendedName>
</protein>
<dbReference type="GO" id="GO:0016788">
    <property type="term" value="F:hydrolase activity, acting on ester bonds"/>
    <property type="evidence" value="ECO:0007669"/>
    <property type="project" value="InterPro"/>
</dbReference>
<comment type="similarity">
    <text evidence="1">Belongs to the 'GDSL' lipolytic enzyme family.</text>
</comment>
<dbReference type="AlphaFoldDB" id="A0A835EYX3"/>
<comment type="caution">
    <text evidence="6">The sequence shown here is derived from an EMBL/GenBank/DDBJ whole genome shotgun (WGS) entry which is preliminary data.</text>
</comment>
<evidence type="ECO:0000313" key="6">
    <source>
        <dbReference type="EMBL" id="KAF8723311.1"/>
    </source>
</evidence>
<feature type="signal peptide" evidence="5">
    <location>
        <begin position="1"/>
        <end position="31"/>
    </location>
</feature>
<feature type="chain" id="PRO_5032974805" description="GDSL esterase/lipase" evidence="5">
    <location>
        <begin position="32"/>
        <end position="820"/>
    </location>
</feature>
<dbReference type="Proteomes" id="UP000636709">
    <property type="component" value="Unassembled WGS sequence"/>
</dbReference>
<evidence type="ECO:0000256" key="5">
    <source>
        <dbReference type="SAM" id="SignalP"/>
    </source>
</evidence>
<dbReference type="InterPro" id="IPR035669">
    <property type="entry name" value="SGNH_plant_lipase-like"/>
</dbReference>
<accession>A0A835EYX3</accession>
<dbReference type="CDD" id="cd01837">
    <property type="entry name" value="SGNH_plant_lipase_like"/>
    <property type="match status" value="2"/>
</dbReference>
<proteinExistence type="inferred from homology"/>
<evidence type="ECO:0000256" key="3">
    <source>
        <dbReference type="ARBA" id="ARBA00022801"/>
    </source>
</evidence>
<gene>
    <name evidence="6" type="ORF">HU200_021832</name>
</gene>
<organism evidence="6 7">
    <name type="scientific">Digitaria exilis</name>
    <dbReference type="NCBI Taxonomy" id="1010633"/>
    <lineage>
        <taxon>Eukaryota</taxon>
        <taxon>Viridiplantae</taxon>
        <taxon>Streptophyta</taxon>
        <taxon>Embryophyta</taxon>
        <taxon>Tracheophyta</taxon>
        <taxon>Spermatophyta</taxon>
        <taxon>Magnoliopsida</taxon>
        <taxon>Liliopsida</taxon>
        <taxon>Poales</taxon>
        <taxon>Poaceae</taxon>
        <taxon>PACMAD clade</taxon>
        <taxon>Panicoideae</taxon>
        <taxon>Panicodae</taxon>
        <taxon>Paniceae</taxon>
        <taxon>Anthephorinae</taxon>
        <taxon>Digitaria</taxon>
    </lineage>
</organism>
<dbReference type="OrthoDB" id="1600564at2759"/>
<dbReference type="SUPFAM" id="SSF52266">
    <property type="entry name" value="SGNH hydrolase"/>
    <property type="match status" value="2"/>
</dbReference>
<dbReference type="PANTHER" id="PTHR22835:SF166">
    <property type="entry name" value="GDSL-LIKE LIPASE_ACYLHYDROLASE FAMILY PROTEIN, EXPRESSED"/>
    <property type="match status" value="1"/>
</dbReference>
<keyword evidence="4" id="KW-0325">Glycoprotein</keyword>
<dbReference type="EMBL" id="JACEFO010001668">
    <property type="protein sequence ID" value="KAF8723311.1"/>
    <property type="molecule type" value="Genomic_DNA"/>
</dbReference>
<evidence type="ECO:0000256" key="2">
    <source>
        <dbReference type="ARBA" id="ARBA00022729"/>
    </source>
</evidence>
<dbReference type="InterPro" id="IPR001087">
    <property type="entry name" value="GDSL"/>
</dbReference>
<evidence type="ECO:0008006" key="8">
    <source>
        <dbReference type="Google" id="ProtNLM"/>
    </source>
</evidence>